<sequence>MLLLTFPYEFDINQTNTLRGDDDMLHNNASLLIQSNYYL</sequence>
<organism evidence="1 2">
    <name type="scientific">Staphylococcus cohnii subsp. cohnii</name>
    <dbReference type="NCBI Taxonomy" id="74704"/>
    <lineage>
        <taxon>Bacteria</taxon>
        <taxon>Bacillati</taxon>
        <taxon>Bacillota</taxon>
        <taxon>Bacilli</taxon>
        <taxon>Bacillales</taxon>
        <taxon>Staphylococcaceae</taxon>
        <taxon>Staphylococcus</taxon>
        <taxon>Staphylococcus cohnii species complex</taxon>
    </lineage>
</organism>
<proteinExistence type="predicted"/>
<accession>A0A0M2NWZ2</accession>
<evidence type="ECO:0000313" key="1">
    <source>
        <dbReference type="EMBL" id="KKI64256.1"/>
    </source>
</evidence>
<protein>
    <submittedName>
        <fullName evidence="1">Uncharacterized protein</fullName>
    </submittedName>
</protein>
<dbReference type="Proteomes" id="UP000034455">
    <property type="component" value="Unassembled WGS sequence"/>
</dbReference>
<dbReference type="PATRIC" id="fig|74704.6.peg.2707"/>
<evidence type="ECO:0000313" key="2">
    <source>
        <dbReference type="Proteomes" id="UP000034455"/>
    </source>
</evidence>
<reference evidence="1 2" key="1">
    <citation type="submission" date="2015-03" db="EMBL/GenBank/DDBJ databases">
        <title>Genome Assembly of Staphylococcus cohnii subsp. cohnii strain G22B2.</title>
        <authorList>
            <person name="Nair G."/>
            <person name="Kaur G."/>
            <person name="Khatri I."/>
            <person name="Singh N.K."/>
            <person name="Sathyabama S."/>
            <person name="Maurya S.K."/>
            <person name="Subramanian S."/>
            <person name="Agrewala J.N."/>
            <person name="Mayilraj S."/>
        </authorList>
    </citation>
    <scope>NUCLEOTIDE SEQUENCE [LARGE SCALE GENOMIC DNA]</scope>
    <source>
        <strain evidence="1 2">G22B2</strain>
    </source>
</reference>
<dbReference type="EMBL" id="LAKJ01000009">
    <property type="protein sequence ID" value="KKI64256.1"/>
    <property type="molecule type" value="Genomic_DNA"/>
</dbReference>
<gene>
    <name evidence="1" type="ORF">UF66_2595</name>
</gene>
<comment type="caution">
    <text evidence="1">The sequence shown here is derived from an EMBL/GenBank/DDBJ whole genome shotgun (WGS) entry which is preliminary data.</text>
</comment>
<name>A0A0M2NWZ2_STACC</name>
<dbReference type="AlphaFoldDB" id="A0A0M2NWZ2"/>